<evidence type="ECO:0000313" key="1">
    <source>
        <dbReference type="EMBL" id="KAF4137474.1"/>
    </source>
</evidence>
<accession>A0A8S9UET0</accession>
<proteinExistence type="predicted"/>
<comment type="caution">
    <text evidence="1">The sequence shown here is derived from an EMBL/GenBank/DDBJ whole genome shotgun (WGS) entry which is preliminary data.</text>
</comment>
<sequence>MLKFTNDRLHNSKFFVNNIDALRPVCLTDLARTYAARMIGSGQGSGVGSHDHPAGNGLPRNAHREVVAALNARFEGVTQNAPQGLSPNFDLIPSIEGTPGICGAAVTPLAQVATLLSLCDQVDQALRGWLDFTVDWISVTVHQLAEEMHTKDDFTPLPLVRQNENAIVRWRVEAVCEHIDILRSFHEPGQCYSRPSQNLCVSGSEGVRPTLRKNTFLDCRLLLKHNRKEIQRMRDKINDVGS</sequence>
<protein>
    <submittedName>
        <fullName evidence="1">Uncharacterized protein</fullName>
    </submittedName>
</protein>
<name>A0A8S9UET0_PHYIN</name>
<organism evidence="1 2">
    <name type="scientific">Phytophthora infestans</name>
    <name type="common">Potato late blight agent</name>
    <name type="synonym">Botrytis infestans</name>
    <dbReference type="NCBI Taxonomy" id="4787"/>
    <lineage>
        <taxon>Eukaryota</taxon>
        <taxon>Sar</taxon>
        <taxon>Stramenopiles</taxon>
        <taxon>Oomycota</taxon>
        <taxon>Peronosporomycetes</taxon>
        <taxon>Peronosporales</taxon>
        <taxon>Peronosporaceae</taxon>
        <taxon>Phytophthora</taxon>
    </lineage>
</organism>
<dbReference type="AlphaFoldDB" id="A0A8S9UET0"/>
<reference evidence="1" key="1">
    <citation type="submission" date="2020-03" db="EMBL/GenBank/DDBJ databases">
        <title>Hybrid Assembly of Korean Phytophthora infestans isolates.</title>
        <authorList>
            <person name="Prokchorchik M."/>
            <person name="Lee Y."/>
            <person name="Seo J."/>
            <person name="Cho J.-H."/>
            <person name="Park Y.-E."/>
            <person name="Jang D.-C."/>
            <person name="Im J.-S."/>
            <person name="Choi J.-G."/>
            <person name="Park H.-J."/>
            <person name="Lee G.-B."/>
            <person name="Lee Y.-G."/>
            <person name="Hong S.-Y."/>
            <person name="Cho K."/>
            <person name="Sohn K.H."/>
        </authorList>
    </citation>
    <scope>NUCLEOTIDE SEQUENCE</scope>
    <source>
        <strain evidence="1">KR_2_A2</strain>
    </source>
</reference>
<dbReference type="Proteomes" id="UP000704712">
    <property type="component" value="Unassembled WGS sequence"/>
</dbReference>
<gene>
    <name evidence="1" type="ORF">GN958_ATG13318</name>
</gene>
<dbReference type="EMBL" id="JAACNO010001795">
    <property type="protein sequence ID" value="KAF4137474.1"/>
    <property type="molecule type" value="Genomic_DNA"/>
</dbReference>
<evidence type="ECO:0000313" key="2">
    <source>
        <dbReference type="Proteomes" id="UP000704712"/>
    </source>
</evidence>